<comment type="caution">
    <text evidence="2">The sequence shown here is derived from an EMBL/GenBank/DDBJ whole genome shotgun (WGS) entry which is preliminary data.</text>
</comment>
<dbReference type="RefSeq" id="WP_379743269.1">
    <property type="nucleotide sequence ID" value="NZ_JBHSGW010000027.1"/>
</dbReference>
<feature type="chain" id="PRO_5046477991" evidence="1">
    <location>
        <begin position="27"/>
        <end position="237"/>
    </location>
</feature>
<organism evidence="2 3">
    <name type="scientific">Flavobacterium ponti</name>
    <dbReference type="NCBI Taxonomy" id="665133"/>
    <lineage>
        <taxon>Bacteria</taxon>
        <taxon>Pseudomonadati</taxon>
        <taxon>Bacteroidota</taxon>
        <taxon>Flavobacteriia</taxon>
        <taxon>Flavobacteriales</taxon>
        <taxon>Flavobacteriaceae</taxon>
        <taxon>Flavobacterium</taxon>
    </lineage>
</organism>
<protein>
    <submittedName>
        <fullName evidence="2">Uncharacterized protein</fullName>
    </submittedName>
</protein>
<gene>
    <name evidence="2" type="ORF">ACFO3U_13095</name>
</gene>
<evidence type="ECO:0000256" key="1">
    <source>
        <dbReference type="SAM" id="SignalP"/>
    </source>
</evidence>
<accession>A0ABV9PA47</accession>
<evidence type="ECO:0000313" key="2">
    <source>
        <dbReference type="EMBL" id="MFC4740932.1"/>
    </source>
</evidence>
<evidence type="ECO:0000313" key="3">
    <source>
        <dbReference type="Proteomes" id="UP001595885"/>
    </source>
</evidence>
<feature type="signal peptide" evidence="1">
    <location>
        <begin position="1"/>
        <end position="26"/>
    </location>
</feature>
<dbReference type="Proteomes" id="UP001595885">
    <property type="component" value="Unassembled WGS sequence"/>
</dbReference>
<dbReference type="EMBL" id="JBHSGW010000027">
    <property type="protein sequence ID" value="MFC4740932.1"/>
    <property type="molecule type" value="Genomic_DNA"/>
</dbReference>
<sequence length="237" mass="27662">MKIQLQIVLTFFASLFLTSFSNWTNAQTNKTEILQLEENKRFFTFTSITEMEFRSALTNNYNASFVTKINDTTKLEKAFKSIEKTYNNSEKELAVEELCKSPRCLTSFKAYYPTLNLYLFYILEMHYPKAVFVNSNTSEMASGYDRFRGEYGVMSKNGQWIGLERQGSDNYLQIEICESSKNTISKSISFDFTSVDINEKEKTPIFWVDNNTIFIAVKEYDKLNNKLLSLFYAIKFK</sequence>
<proteinExistence type="predicted"/>
<reference evidence="3" key="1">
    <citation type="journal article" date="2019" name="Int. J. Syst. Evol. Microbiol.">
        <title>The Global Catalogue of Microorganisms (GCM) 10K type strain sequencing project: providing services to taxonomists for standard genome sequencing and annotation.</title>
        <authorList>
            <consortium name="The Broad Institute Genomics Platform"/>
            <consortium name="The Broad Institute Genome Sequencing Center for Infectious Disease"/>
            <person name="Wu L."/>
            <person name="Ma J."/>
        </authorList>
    </citation>
    <scope>NUCLEOTIDE SEQUENCE [LARGE SCALE GENOMIC DNA]</scope>
    <source>
        <strain evidence="3">CCUG 50349</strain>
    </source>
</reference>
<keyword evidence="1" id="KW-0732">Signal</keyword>
<keyword evidence="3" id="KW-1185">Reference proteome</keyword>
<name>A0ABV9PA47_9FLAO</name>